<dbReference type="Pfam" id="PF00294">
    <property type="entry name" value="PfkB"/>
    <property type="match status" value="1"/>
</dbReference>
<comment type="similarity">
    <text evidence="1">Belongs to the carbohydrate kinase PfkB family.</text>
</comment>
<dbReference type="RefSeq" id="WP_200065828.1">
    <property type="nucleotide sequence ID" value="NZ_JAEHFW010000001.1"/>
</dbReference>
<name>A0A934PRE9_9SPHI</name>
<dbReference type="InterPro" id="IPR011611">
    <property type="entry name" value="PfkB_dom"/>
</dbReference>
<organism evidence="5 6">
    <name type="scientific">Mucilaginibacter segetis</name>
    <dbReference type="NCBI Taxonomy" id="2793071"/>
    <lineage>
        <taxon>Bacteria</taxon>
        <taxon>Pseudomonadati</taxon>
        <taxon>Bacteroidota</taxon>
        <taxon>Sphingobacteriia</taxon>
        <taxon>Sphingobacteriales</taxon>
        <taxon>Sphingobacteriaceae</taxon>
        <taxon>Mucilaginibacter</taxon>
    </lineage>
</organism>
<dbReference type="InterPro" id="IPR029056">
    <property type="entry name" value="Ribokinase-like"/>
</dbReference>
<evidence type="ECO:0000256" key="3">
    <source>
        <dbReference type="ARBA" id="ARBA00022777"/>
    </source>
</evidence>
<dbReference type="AlphaFoldDB" id="A0A934PRE9"/>
<gene>
    <name evidence="5" type="ORF">I5M19_08775</name>
</gene>
<evidence type="ECO:0000256" key="2">
    <source>
        <dbReference type="ARBA" id="ARBA00022679"/>
    </source>
</evidence>
<dbReference type="CDD" id="cd01166">
    <property type="entry name" value="KdgK"/>
    <property type="match status" value="1"/>
</dbReference>
<dbReference type="InterPro" id="IPR052700">
    <property type="entry name" value="Carb_kinase_PfkB-like"/>
</dbReference>
<keyword evidence="6" id="KW-1185">Reference proteome</keyword>
<dbReference type="EMBL" id="JAEHFW010000001">
    <property type="protein sequence ID" value="MBK0379398.1"/>
    <property type="molecule type" value="Genomic_DNA"/>
</dbReference>
<evidence type="ECO:0000313" key="6">
    <source>
        <dbReference type="Proteomes" id="UP000613193"/>
    </source>
</evidence>
<dbReference type="Proteomes" id="UP000613193">
    <property type="component" value="Unassembled WGS sequence"/>
</dbReference>
<comment type="caution">
    <text evidence="5">The sequence shown here is derived from an EMBL/GenBank/DDBJ whole genome shotgun (WGS) entry which is preliminary data.</text>
</comment>
<keyword evidence="2" id="KW-0808">Transferase</keyword>
<evidence type="ECO:0000259" key="4">
    <source>
        <dbReference type="Pfam" id="PF00294"/>
    </source>
</evidence>
<dbReference type="PANTHER" id="PTHR43320">
    <property type="entry name" value="SUGAR KINASE"/>
    <property type="match status" value="1"/>
</dbReference>
<protein>
    <submittedName>
        <fullName evidence="5">Sugar kinase</fullName>
    </submittedName>
</protein>
<evidence type="ECO:0000256" key="1">
    <source>
        <dbReference type="ARBA" id="ARBA00010688"/>
    </source>
</evidence>
<reference evidence="5" key="1">
    <citation type="submission" date="2020-12" db="EMBL/GenBank/DDBJ databases">
        <title>Bacterial novel species Mucilaginibacter sp. SD-g isolated from soil.</title>
        <authorList>
            <person name="Jung H.-Y."/>
        </authorList>
    </citation>
    <scope>NUCLEOTIDE SEQUENCE</scope>
    <source>
        <strain evidence="5">SD-g</strain>
    </source>
</reference>
<keyword evidence="3 5" id="KW-0418">Kinase</keyword>
<sequence length="347" mass="39138">MSSVLSKNHKQGEVLCFGELLLRLSPDEEGRWLNNNSLPFFIGGAELNVATALSLWDIPCKYFTALPQNNLSAEIVRHLNKKNIDISSILYQGNRIGIYFLTKGKDLKNDALIYDRANSAFADLKPGMINWDEIFEGITWFHFSAICPAISQQAADVCLEVLKAASAKNITISVDLNYRSKLWQYGKKPSSIMPQLVQYCDVVMGNIWAAEFMLDIPVLGDIHETGQKSTYLKEALSTSKQITRLYTKCKAVANTFRFDTDNLISYYTSLYTEGDFYNSYEYKTNKIVCKVGSGDCFMAGLIYGLYHNHQPQELLDFATAAAFQKLFINSDATTQTVEDINKAIKYE</sequence>
<evidence type="ECO:0000313" key="5">
    <source>
        <dbReference type="EMBL" id="MBK0379398.1"/>
    </source>
</evidence>
<accession>A0A934PRE9</accession>
<dbReference type="Gene3D" id="3.40.1190.20">
    <property type="match status" value="1"/>
</dbReference>
<dbReference type="PANTHER" id="PTHR43320:SF2">
    <property type="entry name" value="2-DEHYDRO-3-DEOXYGLUCONOKINASE_2-DEHYDRO-3-DEOXYGALACTONOKINASE"/>
    <property type="match status" value="1"/>
</dbReference>
<proteinExistence type="inferred from homology"/>
<dbReference type="SUPFAM" id="SSF53613">
    <property type="entry name" value="Ribokinase-like"/>
    <property type="match status" value="1"/>
</dbReference>
<dbReference type="GO" id="GO:0016301">
    <property type="term" value="F:kinase activity"/>
    <property type="evidence" value="ECO:0007669"/>
    <property type="project" value="UniProtKB-KW"/>
</dbReference>
<feature type="domain" description="Carbohydrate kinase PfkB" evidence="4">
    <location>
        <begin position="13"/>
        <end position="218"/>
    </location>
</feature>